<dbReference type="STRING" id="1217970.SAMN05444002_3670"/>
<keyword evidence="2 5" id="KW-0238">DNA-binding</keyword>
<dbReference type="PANTHER" id="PTHR46796">
    <property type="entry name" value="HTH-TYPE TRANSCRIPTIONAL ACTIVATOR RHAS-RELATED"/>
    <property type="match status" value="1"/>
</dbReference>
<evidence type="ECO:0000313" key="5">
    <source>
        <dbReference type="EMBL" id="SIO29465.1"/>
    </source>
</evidence>
<protein>
    <submittedName>
        <fullName evidence="5">AraC-type DNA-binding protein</fullName>
    </submittedName>
</protein>
<evidence type="ECO:0000256" key="2">
    <source>
        <dbReference type="ARBA" id="ARBA00023125"/>
    </source>
</evidence>
<dbReference type="GO" id="GO:0003700">
    <property type="term" value="F:DNA-binding transcription factor activity"/>
    <property type="evidence" value="ECO:0007669"/>
    <property type="project" value="InterPro"/>
</dbReference>
<keyword evidence="6" id="KW-1185">Reference proteome</keyword>
<keyword evidence="3" id="KW-0804">Transcription</keyword>
<evidence type="ECO:0000259" key="4">
    <source>
        <dbReference type="PROSITE" id="PS01124"/>
    </source>
</evidence>
<dbReference type="GO" id="GO:0043565">
    <property type="term" value="F:sequence-specific DNA binding"/>
    <property type="evidence" value="ECO:0007669"/>
    <property type="project" value="InterPro"/>
</dbReference>
<dbReference type="Gene3D" id="1.10.10.60">
    <property type="entry name" value="Homeodomain-like"/>
    <property type="match status" value="1"/>
</dbReference>
<dbReference type="InterPro" id="IPR050204">
    <property type="entry name" value="AraC_XylS_family_regulators"/>
</dbReference>
<dbReference type="Pfam" id="PF12833">
    <property type="entry name" value="HTH_18"/>
    <property type="match status" value="1"/>
</dbReference>
<reference evidence="6" key="1">
    <citation type="submission" date="2016-11" db="EMBL/GenBank/DDBJ databases">
        <authorList>
            <person name="Varghese N."/>
            <person name="Submissions S."/>
        </authorList>
    </citation>
    <scope>NUCLEOTIDE SEQUENCE [LARGE SCALE GENOMIC DNA]</scope>
    <source>
        <strain evidence="6">DSM 29440</strain>
    </source>
</reference>
<dbReference type="PANTHER" id="PTHR46796:SF15">
    <property type="entry name" value="BLL1074 PROTEIN"/>
    <property type="match status" value="1"/>
</dbReference>
<accession>A0A1N6IBY1</accession>
<dbReference type="AlphaFoldDB" id="A0A1N6IBY1"/>
<dbReference type="PROSITE" id="PS01124">
    <property type="entry name" value="HTH_ARAC_FAMILY_2"/>
    <property type="match status" value="1"/>
</dbReference>
<evidence type="ECO:0000313" key="6">
    <source>
        <dbReference type="Proteomes" id="UP000184932"/>
    </source>
</evidence>
<dbReference type="InterPro" id="IPR018060">
    <property type="entry name" value="HTH_AraC"/>
</dbReference>
<dbReference type="SMART" id="SM00342">
    <property type="entry name" value="HTH_ARAC"/>
    <property type="match status" value="1"/>
</dbReference>
<organism evidence="5 6">
    <name type="scientific">Vannielia litorea</name>
    <dbReference type="NCBI Taxonomy" id="1217970"/>
    <lineage>
        <taxon>Bacteria</taxon>
        <taxon>Pseudomonadati</taxon>
        <taxon>Pseudomonadota</taxon>
        <taxon>Alphaproteobacteria</taxon>
        <taxon>Rhodobacterales</taxon>
        <taxon>Paracoccaceae</taxon>
        <taxon>Vannielia</taxon>
    </lineage>
</organism>
<name>A0A1N6IBY1_9RHOB</name>
<evidence type="ECO:0000256" key="3">
    <source>
        <dbReference type="ARBA" id="ARBA00023163"/>
    </source>
</evidence>
<sequence>METPFAGLDGAAVIRGPSFSLWRAPLRPAFRGLVRRITLYRSEGPLPGLMTEPAALVVPLIFIFDGAFEVGMGRDPARGDRIASFMAGLSVTPARIASPESVQVLQIDLTPVGAMRLLGPVLGDTAEGVHALADFGDRQITALHARMVEANCWATRLALAEAFLARRLAAATLPPPLARAWQLIEATGGRAPVARIAAHLGITRRHLARQFQPFGLGPKQAARVARFTAASARAGTASWAEIAADAGYADQSHLVREFRALAGMTPENLA</sequence>
<dbReference type="InterPro" id="IPR009057">
    <property type="entry name" value="Homeodomain-like_sf"/>
</dbReference>
<dbReference type="Proteomes" id="UP000184932">
    <property type="component" value="Unassembled WGS sequence"/>
</dbReference>
<evidence type="ECO:0000256" key="1">
    <source>
        <dbReference type="ARBA" id="ARBA00023015"/>
    </source>
</evidence>
<keyword evidence="1" id="KW-0805">Transcription regulation</keyword>
<dbReference type="SUPFAM" id="SSF46689">
    <property type="entry name" value="Homeodomain-like"/>
    <property type="match status" value="1"/>
</dbReference>
<feature type="domain" description="HTH araC/xylS-type" evidence="4">
    <location>
        <begin position="178"/>
        <end position="270"/>
    </location>
</feature>
<gene>
    <name evidence="5" type="ORF">SAMN05444002_3670</name>
</gene>
<proteinExistence type="predicted"/>
<dbReference type="EMBL" id="FSRL01000002">
    <property type="protein sequence ID" value="SIO29465.1"/>
    <property type="molecule type" value="Genomic_DNA"/>
</dbReference>